<reference evidence="3" key="1">
    <citation type="journal article" date="2021" name="J Fungi (Basel)">
        <title>Virulence traits and population genomics of the black yeast Aureobasidium melanogenum.</title>
        <authorList>
            <person name="Cernosa A."/>
            <person name="Sun X."/>
            <person name="Gostincar C."/>
            <person name="Fang C."/>
            <person name="Gunde-Cimerman N."/>
            <person name="Song Z."/>
        </authorList>
    </citation>
    <scope>NUCLEOTIDE SEQUENCE</scope>
    <source>
        <strain evidence="3">EXF-9298</strain>
    </source>
</reference>
<dbReference type="AlphaFoldDB" id="A0A9P8JKW1"/>
<keyword evidence="2" id="KW-0812">Transmembrane</keyword>
<keyword evidence="4" id="KW-1185">Reference proteome</keyword>
<name>A0A9P8JKW1_AURME</name>
<reference evidence="3" key="2">
    <citation type="submission" date="2021-08" db="EMBL/GenBank/DDBJ databases">
        <authorList>
            <person name="Gostincar C."/>
            <person name="Sun X."/>
            <person name="Song Z."/>
            <person name="Gunde-Cimerman N."/>
        </authorList>
    </citation>
    <scope>NUCLEOTIDE SEQUENCE</scope>
    <source>
        <strain evidence="3">EXF-9298</strain>
    </source>
</reference>
<sequence length="176" mass="19165">MVAEKEHQGQEGRSWPASKPNRNSQTDSEESLKKRPVKWSLGILNDKETDEVPGSVLLLSKVSNRNEPLGLRNTPARTSTSSLPSPFPYSSQSHNGSLAPRSRAGSIVPPTPDKKQTGDGIVLEPQPDESLNDPLNWPKWRRDCALLSLGFFCMLGGGMTPVLAAGFVSVSETYHV</sequence>
<comment type="caution">
    <text evidence="3">The sequence shown here is derived from an EMBL/GenBank/DDBJ whole genome shotgun (WGS) entry which is preliminary data.</text>
</comment>
<evidence type="ECO:0000313" key="3">
    <source>
        <dbReference type="EMBL" id="KAG9942416.1"/>
    </source>
</evidence>
<feature type="region of interest" description="Disordered" evidence="1">
    <location>
        <begin position="1"/>
        <end position="129"/>
    </location>
</feature>
<protein>
    <submittedName>
        <fullName evidence="3">MFS general substrate transporter</fullName>
    </submittedName>
</protein>
<feature type="transmembrane region" description="Helical" evidence="2">
    <location>
        <begin position="144"/>
        <end position="168"/>
    </location>
</feature>
<organism evidence="3 4">
    <name type="scientific">Aureobasidium melanogenum</name>
    <name type="common">Aureobasidium pullulans var. melanogenum</name>
    <dbReference type="NCBI Taxonomy" id="46634"/>
    <lineage>
        <taxon>Eukaryota</taxon>
        <taxon>Fungi</taxon>
        <taxon>Dikarya</taxon>
        <taxon>Ascomycota</taxon>
        <taxon>Pezizomycotina</taxon>
        <taxon>Dothideomycetes</taxon>
        <taxon>Dothideomycetidae</taxon>
        <taxon>Dothideales</taxon>
        <taxon>Saccotheciaceae</taxon>
        <taxon>Aureobasidium</taxon>
    </lineage>
</organism>
<evidence type="ECO:0000256" key="2">
    <source>
        <dbReference type="SAM" id="Phobius"/>
    </source>
</evidence>
<dbReference type="EMBL" id="JAHFXS010005130">
    <property type="protein sequence ID" value="KAG9942416.1"/>
    <property type="molecule type" value="Genomic_DNA"/>
</dbReference>
<evidence type="ECO:0000256" key="1">
    <source>
        <dbReference type="SAM" id="MobiDB-lite"/>
    </source>
</evidence>
<keyword evidence="2" id="KW-0472">Membrane</keyword>
<evidence type="ECO:0000313" key="4">
    <source>
        <dbReference type="Proteomes" id="UP000729357"/>
    </source>
</evidence>
<keyword evidence="2" id="KW-1133">Transmembrane helix</keyword>
<gene>
    <name evidence="3" type="ORF">KCU98_g18753</name>
</gene>
<feature type="compositionally biased region" description="Polar residues" evidence="1">
    <location>
        <begin position="75"/>
        <end position="96"/>
    </location>
</feature>
<feature type="non-terminal residue" evidence="3">
    <location>
        <position position="176"/>
    </location>
</feature>
<dbReference type="Proteomes" id="UP000729357">
    <property type="component" value="Unassembled WGS sequence"/>
</dbReference>
<accession>A0A9P8JKW1</accession>
<proteinExistence type="predicted"/>
<feature type="compositionally biased region" description="Basic and acidic residues" evidence="1">
    <location>
        <begin position="1"/>
        <end position="10"/>
    </location>
</feature>